<organism evidence="2 3">
    <name type="scientific">Actinoplanes philippinensis</name>
    <dbReference type="NCBI Taxonomy" id="35752"/>
    <lineage>
        <taxon>Bacteria</taxon>
        <taxon>Bacillati</taxon>
        <taxon>Actinomycetota</taxon>
        <taxon>Actinomycetes</taxon>
        <taxon>Micromonosporales</taxon>
        <taxon>Micromonosporaceae</taxon>
        <taxon>Actinoplanes</taxon>
    </lineage>
</organism>
<dbReference type="EMBL" id="FONV01000009">
    <property type="protein sequence ID" value="SFF38123.1"/>
    <property type="molecule type" value="Genomic_DNA"/>
</dbReference>
<reference evidence="2 3" key="1">
    <citation type="submission" date="2016-10" db="EMBL/GenBank/DDBJ databases">
        <authorList>
            <person name="de Groot N.N."/>
        </authorList>
    </citation>
    <scope>NUCLEOTIDE SEQUENCE [LARGE SCALE GENOMIC DNA]</scope>
    <source>
        <strain evidence="2 3">DSM 43019</strain>
    </source>
</reference>
<keyword evidence="3" id="KW-1185">Reference proteome</keyword>
<protein>
    <recommendedName>
        <fullName evidence="4">Crystal protein ET79</fullName>
    </recommendedName>
</protein>
<sequence>MNLPTLRASQLRAAGAAALTIGTLAAGVPSAAFAAPSSPGDYTTKVVVKNRTSYELTLKHSQVIDGEWTQDPPYTISANGVGRMATASTEDEGGTGGTVTYSSDYGDVVIYWNDPDTYTDNEFTCDPPSGWTCLTQGSPDGQHPKMNVDIYE</sequence>
<feature type="signal peptide" evidence="1">
    <location>
        <begin position="1"/>
        <end position="34"/>
    </location>
</feature>
<evidence type="ECO:0000256" key="1">
    <source>
        <dbReference type="SAM" id="SignalP"/>
    </source>
</evidence>
<accession>A0A1I2I8Z1</accession>
<evidence type="ECO:0000313" key="3">
    <source>
        <dbReference type="Proteomes" id="UP000199645"/>
    </source>
</evidence>
<proteinExistence type="predicted"/>
<dbReference type="Gene3D" id="2.60.270.50">
    <property type="match status" value="1"/>
</dbReference>
<gene>
    <name evidence="2" type="ORF">SAMN05421541_109385</name>
</gene>
<evidence type="ECO:0008006" key="4">
    <source>
        <dbReference type="Google" id="ProtNLM"/>
    </source>
</evidence>
<keyword evidence="1" id="KW-0732">Signal</keyword>
<dbReference type="STRING" id="35752.SAMN05421541_109385"/>
<name>A0A1I2I8Z1_9ACTN</name>
<dbReference type="Proteomes" id="UP000199645">
    <property type="component" value="Unassembled WGS sequence"/>
</dbReference>
<feature type="chain" id="PRO_5011452862" description="Crystal protein ET79" evidence="1">
    <location>
        <begin position="35"/>
        <end position="152"/>
    </location>
</feature>
<dbReference type="RefSeq" id="WP_093618188.1">
    <property type="nucleotide sequence ID" value="NZ_BOMT01000052.1"/>
</dbReference>
<dbReference type="AlphaFoldDB" id="A0A1I2I8Z1"/>
<evidence type="ECO:0000313" key="2">
    <source>
        <dbReference type="EMBL" id="SFF38123.1"/>
    </source>
</evidence>